<name>A0A3T0T060_9MICO</name>
<dbReference type="KEGG" id="rfs:C1I64_07395"/>
<dbReference type="Pfam" id="PF08546">
    <property type="entry name" value="ApbA_C"/>
    <property type="match status" value="1"/>
</dbReference>
<proteinExistence type="inferred from homology"/>
<organism evidence="7 8">
    <name type="scientific">Rathayibacter festucae DSM 15932</name>
    <dbReference type="NCBI Taxonomy" id="1328866"/>
    <lineage>
        <taxon>Bacteria</taxon>
        <taxon>Bacillati</taxon>
        <taxon>Actinomycetota</taxon>
        <taxon>Actinomycetes</taxon>
        <taxon>Micrococcales</taxon>
        <taxon>Microbacteriaceae</taxon>
        <taxon>Rathayibacter</taxon>
    </lineage>
</organism>
<dbReference type="InterPro" id="IPR036291">
    <property type="entry name" value="NAD(P)-bd_dom_sf"/>
</dbReference>
<feature type="domain" description="Ketopantoate reductase C-terminal" evidence="6">
    <location>
        <begin position="173"/>
        <end position="293"/>
    </location>
</feature>
<dbReference type="InterPro" id="IPR013752">
    <property type="entry name" value="KPA_reductase"/>
</dbReference>
<dbReference type="InterPro" id="IPR013328">
    <property type="entry name" value="6PGD_dom2"/>
</dbReference>
<dbReference type="PANTHER" id="PTHR21708">
    <property type="entry name" value="PROBABLE 2-DEHYDROPANTOATE 2-REDUCTASE"/>
    <property type="match status" value="1"/>
</dbReference>
<protein>
    <recommendedName>
        <fullName evidence="4">2-dehydropantoate 2-reductase</fullName>
        <ecNumber evidence="4">1.1.1.169</ecNumber>
    </recommendedName>
    <alternativeName>
        <fullName evidence="4">Ketopantoate reductase</fullName>
    </alternativeName>
</protein>
<evidence type="ECO:0000256" key="3">
    <source>
        <dbReference type="ARBA" id="ARBA00023002"/>
    </source>
</evidence>
<dbReference type="InterPro" id="IPR003710">
    <property type="entry name" value="ApbA"/>
</dbReference>
<feature type="domain" description="Ketopantoate reductase N-terminal" evidence="5">
    <location>
        <begin position="3"/>
        <end position="148"/>
    </location>
</feature>
<dbReference type="EC" id="1.1.1.169" evidence="4"/>
<dbReference type="InterPro" id="IPR051402">
    <property type="entry name" value="KPR-Related"/>
</dbReference>
<dbReference type="GO" id="GO:0008677">
    <property type="term" value="F:2-dehydropantoate 2-reductase activity"/>
    <property type="evidence" value="ECO:0007669"/>
    <property type="project" value="UniProtKB-EC"/>
</dbReference>
<evidence type="ECO:0000259" key="5">
    <source>
        <dbReference type="Pfam" id="PF02558"/>
    </source>
</evidence>
<accession>A0A3T0T060</accession>
<reference evidence="7 8" key="1">
    <citation type="submission" date="2018-03" db="EMBL/GenBank/DDBJ databases">
        <title>Bacteriophage NCPPB3778 and a type I-E CRISPR drive the evolution of the US Biological Select Agent, Rathayibacter toxicus.</title>
        <authorList>
            <person name="Davis E.W.II."/>
            <person name="Tabima J.F."/>
            <person name="Weisberg A.J."/>
            <person name="Dantas Lopes L."/>
            <person name="Wiseman M.S."/>
            <person name="Wiseman M.S."/>
            <person name="Pupko T."/>
            <person name="Belcher M.S."/>
            <person name="Sechler A.J."/>
            <person name="Tancos M.A."/>
            <person name="Schroeder B.K."/>
            <person name="Murray T.D."/>
            <person name="Luster D.G."/>
            <person name="Schneider W.L."/>
            <person name="Rogers E."/>
            <person name="Andreote F.D."/>
            <person name="Grunwald N.J."/>
            <person name="Putnam M.L."/>
            <person name="Chang J.H."/>
        </authorList>
    </citation>
    <scope>NUCLEOTIDE SEQUENCE [LARGE SCALE GENOMIC DNA]</scope>
    <source>
        <strain evidence="7 8">DSM 15932</strain>
    </source>
</reference>
<gene>
    <name evidence="7" type="ORF">C1I64_07395</name>
</gene>
<comment type="similarity">
    <text evidence="1 4">Belongs to the ketopantoate reductase family.</text>
</comment>
<dbReference type="RefSeq" id="WP_127886777.1">
    <property type="nucleotide sequence ID" value="NZ_CP028137.1"/>
</dbReference>
<evidence type="ECO:0000313" key="7">
    <source>
        <dbReference type="EMBL" id="AZZ51892.1"/>
    </source>
</evidence>
<keyword evidence="4" id="KW-0566">Pantothenate biosynthesis</keyword>
<keyword evidence="3 4" id="KW-0560">Oxidoreductase</keyword>
<dbReference type="EMBL" id="CP028137">
    <property type="protein sequence ID" value="AZZ51892.1"/>
    <property type="molecule type" value="Genomic_DNA"/>
</dbReference>
<dbReference type="NCBIfam" id="TIGR00745">
    <property type="entry name" value="apbA_panE"/>
    <property type="match status" value="1"/>
</dbReference>
<comment type="catalytic activity">
    <reaction evidence="4">
        <text>(R)-pantoate + NADP(+) = 2-dehydropantoate + NADPH + H(+)</text>
        <dbReference type="Rhea" id="RHEA:16233"/>
        <dbReference type="ChEBI" id="CHEBI:11561"/>
        <dbReference type="ChEBI" id="CHEBI:15378"/>
        <dbReference type="ChEBI" id="CHEBI:15980"/>
        <dbReference type="ChEBI" id="CHEBI:57783"/>
        <dbReference type="ChEBI" id="CHEBI:58349"/>
        <dbReference type="EC" id="1.1.1.169"/>
    </reaction>
</comment>
<evidence type="ECO:0000256" key="2">
    <source>
        <dbReference type="ARBA" id="ARBA00022857"/>
    </source>
</evidence>
<dbReference type="GO" id="GO:0005737">
    <property type="term" value="C:cytoplasm"/>
    <property type="evidence" value="ECO:0007669"/>
    <property type="project" value="TreeGrafter"/>
</dbReference>
<dbReference type="InterPro" id="IPR008927">
    <property type="entry name" value="6-PGluconate_DH-like_C_sf"/>
</dbReference>
<dbReference type="PANTHER" id="PTHR21708:SF26">
    <property type="entry name" value="2-DEHYDROPANTOATE 2-REDUCTASE"/>
    <property type="match status" value="1"/>
</dbReference>
<keyword evidence="2 4" id="KW-0521">NADP</keyword>
<dbReference type="UniPathway" id="UPA00028">
    <property type="reaction ID" value="UER00004"/>
</dbReference>
<dbReference type="SUPFAM" id="SSF51735">
    <property type="entry name" value="NAD(P)-binding Rossmann-fold domains"/>
    <property type="match status" value="1"/>
</dbReference>
<sequence length="309" mass="32198">MRILIVGAGATGGAFGTRLQEAGRDVTYLVRAGRAESLRRDGLRFVSPSEDRTLDVTTLVVGEEAPAFDLVLVTVKASALHNAVADVRAWVDAETLVLPILNGMAHIDLLETEFPGRVLGGSAKIVATLDGGAVRQMTGLSVLTIGSLTDAPVPAHVAETLDVPGIDLRVSDDVLSALWEKWVFIAAAGVVTCLFRSAIGPALEAGALPWILDAIEEAETVADAAGLPVSAAAHEQSLAILTEEGSAFTTSLYRDLVAGLPTEAEHLLGDLARRARELSVPTPLLDLTLVQIRAGVPAQAPAIAAEASR</sequence>
<evidence type="ECO:0000256" key="4">
    <source>
        <dbReference type="RuleBase" id="RU362068"/>
    </source>
</evidence>
<dbReference type="SUPFAM" id="SSF48179">
    <property type="entry name" value="6-phosphogluconate dehydrogenase C-terminal domain-like"/>
    <property type="match status" value="1"/>
</dbReference>
<dbReference type="Gene3D" id="3.40.50.720">
    <property type="entry name" value="NAD(P)-binding Rossmann-like Domain"/>
    <property type="match status" value="1"/>
</dbReference>
<evidence type="ECO:0000313" key="8">
    <source>
        <dbReference type="Proteomes" id="UP000285317"/>
    </source>
</evidence>
<dbReference type="AlphaFoldDB" id="A0A3T0T060"/>
<evidence type="ECO:0000256" key="1">
    <source>
        <dbReference type="ARBA" id="ARBA00007870"/>
    </source>
</evidence>
<dbReference type="GO" id="GO:0015940">
    <property type="term" value="P:pantothenate biosynthetic process"/>
    <property type="evidence" value="ECO:0007669"/>
    <property type="project" value="UniProtKB-UniPathway"/>
</dbReference>
<dbReference type="Pfam" id="PF02558">
    <property type="entry name" value="ApbA"/>
    <property type="match status" value="1"/>
</dbReference>
<dbReference type="Gene3D" id="1.10.1040.10">
    <property type="entry name" value="N-(1-d-carboxylethyl)-l-norvaline Dehydrogenase, domain 2"/>
    <property type="match status" value="1"/>
</dbReference>
<evidence type="ECO:0000259" key="6">
    <source>
        <dbReference type="Pfam" id="PF08546"/>
    </source>
</evidence>
<comment type="pathway">
    <text evidence="4">Cofactor biosynthesis; (R)-pantothenate biosynthesis; (R)-pantoate from 3-methyl-2-oxobutanoate: step 2/2.</text>
</comment>
<comment type="function">
    <text evidence="4">Catalyzes the NADPH-dependent reduction of ketopantoate into pantoic acid.</text>
</comment>
<dbReference type="Proteomes" id="UP000285317">
    <property type="component" value="Chromosome"/>
</dbReference>
<dbReference type="InterPro" id="IPR013332">
    <property type="entry name" value="KPR_N"/>
</dbReference>